<evidence type="ECO:0000313" key="2">
    <source>
        <dbReference type="EMBL" id="OKH28932.1"/>
    </source>
</evidence>
<dbReference type="InterPro" id="IPR021275">
    <property type="entry name" value="DUF2854"/>
</dbReference>
<dbReference type="RefSeq" id="WP_073548082.1">
    <property type="nucleotide sequence ID" value="NZ_CAWMVK010000012.1"/>
</dbReference>
<dbReference type="OrthoDB" id="542452at2"/>
<keyword evidence="1" id="KW-0812">Transmembrane</keyword>
<accession>A0A1U7HZ83</accession>
<dbReference type="Pfam" id="PF11016">
    <property type="entry name" value="DUF2854"/>
    <property type="match status" value="1"/>
</dbReference>
<dbReference type="AlphaFoldDB" id="A0A1U7HZ83"/>
<keyword evidence="1" id="KW-1133">Transmembrane helix</keyword>
<evidence type="ECO:0000256" key="1">
    <source>
        <dbReference type="SAM" id="Phobius"/>
    </source>
</evidence>
<feature type="transmembrane region" description="Helical" evidence="1">
    <location>
        <begin position="7"/>
        <end position="27"/>
    </location>
</feature>
<dbReference type="Proteomes" id="UP000185984">
    <property type="component" value="Unassembled WGS sequence"/>
</dbReference>
<organism evidence="2 3">
    <name type="scientific">Chroogloeocystis siderophila 5.2 s.c.1</name>
    <dbReference type="NCBI Taxonomy" id="247279"/>
    <lineage>
        <taxon>Bacteria</taxon>
        <taxon>Bacillati</taxon>
        <taxon>Cyanobacteriota</taxon>
        <taxon>Cyanophyceae</taxon>
        <taxon>Oscillatoriophycideae</taxon>
        <taxon>Chroococcales</taxon>
        <taxon>Chroococcaceae</taxon>
        <taxon>Chroogloeocystis</taxon>
    </lineage>
</organism>
<keyword evidence="1" id="KW-0472">Membrane</keyword>
<evidence type="ECO:0000313" key="3">
    <source>
        <dbReference type="Proteomes" id="UP000185984"/>
    </source>
</evidence>
<protein>
    <recommendedName>
        <fullName evidence="4">DUF2854 domain-containing protein</fullName>
    </recommendedName>
</protein>
<name>A0A1U7HZ83_9CHRO</name>
<dbReference type="PANTHER" id="PTHR35551">
    <property type="match status" value="1"/>
</dbReference>
<reference evidence="2 3" key="1">
    <citation type="submission" date="2016-11" db="EMBL/GenBank/DDBJ databases">
        <title>Draft Genome Sequences of Nine Cyanobacterial Strains from Diverse Habitats.</title>
        <authorList>
            <person name="Zhu T."/>
            <person name="Hou S."/>
            <person name="Lu X."/>
            <person name="Hess W.R."/>
        </authorList>
    </citation>
    <scope>NUCLEOTIDE SEQUENCE [LARGE SCALE GENOMIC DNA]</scope>
    <source>
        <strain evidence="2 3">5.2 s.c.1</strain>
    </source>
</reference>
<gene>
    <name evidence="2" type="ORF">NIES1031_03315</name>
</gene>
<comment type="caution">
    <text evidence="2">The sequence shown here is derived from an EMBL/GenBank/DDBJ whole genome shotgun (WGS) entry which is preliminary data.</text>
</comment>
<dbReference type="EMBL" id="MRCC01000002">
    <property type="protein sequence ID" value="OKH28932.1"/>
    <property type="molecule type" value="Genomic_DNA"/>
</dbReference>
<proteinExistence type="predicted"/>
<evidence type="ECO:0008006" key="4">
    <source>
        <dbReference type="Google" id="ProtNLM"/>
    </source>
</evidence>
<dbReference type="STRING" id="247279.NIES1031_03315"/>
<keyword evidence="3" id="KW-1185">Reference proteome</keyword>
<dbReference type="PANTHER" id="PTHR35551:SF1">
    <property type="entry name" value="ACCLIMATION OF PHOTOSYNTHESIS TO ENVIRONMENT"/>
    <property type="match status" value="1"/>
</dbReference>
<sequence length="197" mass="21490">MLRQTSLGTLGLVLGGILTIVGFTAYFNGNPTLNLVGFFYGIPLLLGGLALKAAELVPVPFSQPTTPELLTLRKTQATATQNQIRQDVTRYRYGQEAHLDTALSFLGLSPTDEERPVITGLRETEIAGAYALILEFDSPLIPLQIWQDKQQKMESFFGPDIRVEITQPEAEKIELALIKSQAVSSTTLPENSGVKAS</sequence>